<reference evidence="2 3" key="1">
    <citation type="journal article" date="2018" name="Front. Plant Sci.">
        <title>Red Clover (Trifolium pratense) and Zigzag Clover (T. medium) - A Picture of Genomic Similarities and Differences.</title>
        <authorList>
            <person name="Dluhosova J."/>
            <person name="Istvanek J."/>
            <person name="Nedelnik J."/>
            <person name="Repkova J."/>
        </authorList>
    </citation>
    <scope>NUCLEOTIDE SEQUENCE [LARGE SCALE GENOMIC DNA]</scope>
    <source>
        <strain evidence="3">cv. 10/8</strain>
        <tissue evidence="2">Leaf</tissue>
    </source>
</reference>
<evidence type="ECO:0000256" key="1">
    <source>
        <dbReference type="SAM" id="MobiDB-lite"/>
    </source>
</evidence>
<feature type="compositionally biased region" description="Basic residues" evidence="1">
    <location>
        <begin position="71"/>
        <end position="81"/>
    </location>
</feature>
<evidence type="ECO:0000313" key="2">
    <source>
        <dbReference type="EMBL" id="MCI52312.1"/>
    </source>
</evidence>
<name>A0A392SV41_9FABA</name>
<dbReference type="AlphaFoldDB" id="A0A392SV41"/>
<comment type="caution">
    <text evidence="2">The sequence shown here is derived from an EMBL/GenBank/DDBJ whole genome shotgun (WGS) entry which is preliminary data.</text>
</comment>
<dbReference type="Proteomes" id="UP000265520">
    <property type="component" value="Unassembled WGS sequence"/>
</dbReference>
<feature type="compositionally biased region" description="Acidic residues" evidence="1">
    <location>
        <begin position="86"/>
        <end position="97"/>
    </location>
</feature>
<feature type="compositionally biased region" description="Basic and acidic residues" evidence="1">
    <location>
        <begin position="40"/>
        <end position="67"/>
    </location>
</feature>
<protein>
    <submittedName>
        <fullName evidence="2">Uncharacterized protein</fullName>
    </submittedName>
</protein>
<sequence>EGKDTVGTEGASDAQVVKGKEPIVSGTDVATAPKKKRTGKDKAEVVVKEKEKRKRDVVSESNKENVTKKPITQKKKAPRKLVVHEVDDEETDDEPLQ</sequence>
<organism evidence="2 3">
    <name type="scientific">Trifolium medium</name>
    <dbReference type="NCBI Taxonomy" id="97028"/>
    <lineage>
        <taxon>Eukaryota</taxon>
        <taxon>Viridiplantae</taxon>
        <taxon>Streptophyta</taxon>
        <taxon>Embryophyta</taxon>
        <taxon>Tracheophyta</taxon>
        <taxon>Spermatophyta</taxon>
        <taxon>Magnoliopsida</taxon>
        <taxon>eudicotyledons</taxon>
        <taxon>Gunneridae</taxon>
        <taxon>Pentapetalae</taxon>
        <taxon>rosids</taxon>
        <taxon>fabids</taxon>
        <taxon>Fabales</taxon>
        <taxon>Fabaceae</taxon>
        <taxon>Papilionoideae</taxon>
        <taxon>50 kb inversion clade</taxon>
        <taxon>NPAAA clade</taxon>
        <taxon>Hologalegina</taxon>
        <taxon>IRL clade</taxon>
        <taxon>Trifolieae</taxon>
        <taxon>Trifolium</taxon>
    </lineage>
</organism>
<feature type="region of interest" description="Disordered" evidence="1">
    <location>
        <begin position="1"/>
        <end position="97"/>
    </location>
</feature>
<accession>A0A392SV41</accession>
<keyword evidence="3" id="KW-1185">Reference proteome</keyword>
<feature type="non-terminal residue" evidence="2">
    <location>
        <position position="1"/>
    </location>
</feature>
<dbReference type="EMBL" id="LXQA010445347">
    <property type="protein sequence ID" value="MCI52312.1"/>
    <property type="molecule type" value="Genomic_DNA"/>
</dbReference>
<proteinExistence type="predicted"/>
<feature type="non-terminal residue" evidence="2">
    <location>
        <position position="97"/>
    </location>
</feature>
<evidence type="ECO:0000313" key="3">
    <source>
        <dbReference type="Proteomes" id="UP000265520"/>
    </source>
</evidence>